<reference evidence="1" key="1">
    <citation type="submission" date="2020-09" db="EMBL/GenBank/DDBJ databases">
        <title>Genome-Enabled Discovery of Anthraquinone Biosynthesis in Senna tora.</title>
        <authorList>
            <person name="Kang S.-H."/>
            <person name="Pandey R.P."/>
            <person name="Lee C.-M."/>
            <person name="Sim J.-S."/>
            <person name="Jeong J.-T."/>
            <person name="Choi B.-S."/>
            <person name="Jung M."/>
            <person name="Ginzburg D."/>
            <person name="Zhao K."/>
            <person name="Won S.Y."/>
            <person name="Oh T.-J."/>
            <person name="Yu Y."/>
            <person name="Kim N.-H."/>
            <person name="Lee O.R."/>
            <person name="Lee T.-H."/>
            <person name="Bashyal P."/>
            <person name="Kim T.-S."/>
            <person name="Lee W.-H."/>
            <person name="Kawkins C."/>
            <person name="Kim C.-K."/>
            <person name="Kim J.S."/>
            <person name="Ahn B.O."/>
            <person name="Rhee S.Y."/>
            <person name="Sohng J.K."/>
        </authorList>
    </citation>
    <scope>NUCLEOTIDE SEQUENCE</scope>
    <source>
        <tissue evidence="1">Leaf</tissue>
    </source>
</reference>
<evidence type="ECO:0000313" key="2">
    <source>
        <dbReference type="Proteomes" id="UP000634136"/>
    </source>
</evidence>
<dbReference type="EMBL" id="JAAIUW010000002">
    <property type="protein sequence ID" value="KAF7841811.1"/>
    <property type="molecule type" value="Genomic_DNA"/>
</dbReference>
<evidence type="ECO:0000313" key="1">
    <source>
        <dbReference type="EMBL" id="KAF7841811.1"/>
    </source>
</evidence>
<proteinExistence type="predicted"/>
<dbReference type="Proteomes" id="UP000634136">
    <property type="component" value="Unassembled WGS sequence"/>
</dbReference>
<dbReference type="AlphaFoldDB" id="A0A835CGB2"/>
<organism evidence="1 2">
    <name type="scientific">Senna tora</name>
    <dbReference type="NCBI Taxonomy" id="362788"/>
    <lineage>
        <taxon>Eukaryota</taxon>
        <taxon>Viridiplantae</taxon>
        <taxon>Streptophyta</taxon>
        <taxon>Embryophyta</taxon>
        <taxon>Tracheophyta</taxon>
        <taxon>Spermatophyta</taxon>
        <taxon>Magnoliopsida</taxon>
        <taxon>eudicotyledons</taxon>
        <taxon>Gunneridae</taxon>
        <taxon>Pentapetalae</taxon>
        <taxon>rosids</taxon>
        <taxon>fabids</taxon>
        <taxon>Fabales</taxon>
        <taxon>Fabaceae</taxon>
        <taxon>Caesalpinioideae</taxon>
        <taxon>Cassia clade</taxon>
        <taxon>Senna</taxon>
    </lineage>
</organism>
<sequence length="43" mass="4840">MKSVRTTTFSDALWPSNKRSALLASKISSDGHHVRQKIFDGEH</sequence>
<comment type="caution">
    <text evidence="1">The sequence shown here is derived from an EMBL/GenBank/DDBJ whole genome shotgun (WGS) entry which is preliminary data.</text>
</comment>
<keyword evidence="2" id="KW-1185">Reference proteome</keyword>
<protein>
    <submittedName>
        <fullName evidence="1">Uncharacterized protein</fullName>
    </submittedName>
</protein>
<gene>
    <name evidence="1" type="ORF">G2W53_004109</name>
</gene>
<accession>A0A835CGB2</accession>
<name>A0A835CGB2_9FABA</name>